<dbReference type="EMBL" id="BAAAZG010000035">
    <property type="protein sequence ID" value="GAA4082859.1"/>
    <property type="molecule type" value="Genomic_DNA"/>
</dbReference>
<name>A0ABP7W7B4_9ACTN</name>
<keyword evidence="2" id="KW-1185">Reference proteome</keyword>
<gene>
    <name evidence="1" type="ORF">GCM10022214_47780</name>
</gene>
<reference evidence="2" key="1">
    <citation type="journal article" date="2019" name="Int. J. Syst. Evol. Microbiol.">
        <title>The Global Catalogue of Microorganisms (GCM) 10K type strain sequencing project: providing services to taxonomists for standard genome sequencing and annotation.</title>
        <authorList>
            <consortium name="The Broad Institute Genomics Platform"/>
            <consortium name="The Broad Institute Genome Sequencing Center for Infectious Disease"/>
            <person name="Wu L."/>
            <person name="Ma J."/>
        </authorList>
    </citation>
    <scope>NUCLEOTIDE SEQUENCE [LARGE SCALE GENOMIC DNA]</scope>
    <source>
        <strain evidence="2">JCM 16702</strain>
    </source>
</reference>
<comment type="caution">
    <text evidence="1">The sequence shown here is derived from an EMBL/GenBank/DDBJ whole genome shotgun (WGS) entry which is preliminary data.</text>
</comment>
<protein>
    <submittedName>
        <fullName evidence="1">Uncharacterized protein</fullName>
    </submittedName>
</protein>
<dbReference type="RefSeq" id="WP_344951524.1">
    <property type="nucleotide sequence ID" value="NZ_BAAAZG010000035.1"/>
</dbReference>
<evidence type="ECO:0000313" key="2">
    <source>
        <dbReference type="Proteomes" id="UP001500683"/>
    </source>
</evidence>
<evidence type="ECO:0000313" key="1">
    <source>
        <dbReference type="EMBL" id="GAA4082859.1"/>
    </source>
</evidence>
<organism evidence="1 2">
    <name type="scientific">Actinomadura miaoliensis</name>
    <dbReference type="NCBI Taxonomy" id="430685"/>
    <lineage>
        <taxon>Bacteria</taxon>
        <taxon>Bacillati</taxon>
        <taxon>Actinomycetota</taxon>
        <taxon>Actinomycetes</taxon>
        <taxon>Streptosporangiales</taxon>
        <taxon>Thermomonosporaceae</taxon>
        <taxon>Actinomadura</taxon>
    </lineage>
</organism>
<accession>A0ABP7W7B4</accession>
<sequence>MAELYGLQVEDLPEGWEPVEAVCVVKCLRPEDADFPYGLIAVATGGLSTWEAEGMLSWAARNADGTEDEDG</sequence>
<dbReference type="Proteomes" id="UP001500683">
    <property type="component" value="Unassembled WGS sequence"/>
</dbReference>
<proteinExistence type="predicted"/>